<gene>
    <name evidence="1" type="ORF">SAMN05192568_1005187</name>
</gene>
<dbReference type="RefSeq" id="WP_092038611.1">
    <property type="nucleotide sequence ID" value="NZ_FOTK01000005.1"/>
</dbReference>
<dbReference type="AlphaFoldDB" id="A0A1I4I2D3"/>
<sequence length="81" mass="8765">MDRDVTVQLPHALTDAAERIAREGGTTLDQFVATAVAEKLSAIKAVTFLAERGGRADLAAFDRFMNRQDGLPPAPDDRLPD</sequence>
<dbReference type="OrthoDB" id="7868298at2"/>
<evidence type="ECO:0000313" key="2">
    <source>
        <dbReference type="Proteomes" id="UP000199048"/>
    </source>
</evidence>
<evidence type="ECO:0000313" key="1">
    <source>
        <dbReference type="EMBL" id="SFL48073.1"/>
    </source>
</evidence>
<organism evidence="1 2">
    <name type="scientific">Methylobacterium pseudosasicola</name>
    <dbReference type="NCBI Taxonomy" id="582667"/>
    <lineage>
        <taxon>Bacteria</taxon>
        <taxon>Pseudomonadati</taxon>
        <taxon>Pseudomonadota</taxon>
        <taxon>Alphaproteobacteria</taxon>
        <taxon>Hyphomicrobiales</taxon>
        <taxon>Methylobacteriaceae</taxon>
        <taxon>Methylobacterium</taxon>
    </lineage>
</organism>
<reference evidence="2" key="1">
    <citation type="submission" date="2016-10" db="EMBL/GenBank/DDBJ databases">
        <authorList>
            <person name="Varghese N."/>
            <person name="Submissions S."/>
        </authorList>
    </citation>
    <scope>NUCLEOTIDE SEQUENCE [LARGE SCALE GENOMIC DNA]</scope>
    <source>
        <strain evidence="2">BL36</strain>
    </source>
</reference>
<proteinExistence type="predicted"/>
<dbReference type="Proteomes" id="UP000199048">
    <property type="component" value="Unassembled WGS sequence"/>
</dbReference>
<evidence type="ECO:0008006" key="3">
    <source>
        <dbReference type="Google" id="ProtNLM"/>
    </source>
</evidence>
<keyword evidence="2" id="KW-1185">Reference proteome</keyword>
<name>A0A1I4I2D3_9HYPH</name>
<dbReference type="STRING" id="582667.SAMN05192568_1005187"/>
<protein>
    <recommendedName>
        <fullName evidence="3">HicB family protein</fullName>
    </recommendedName>
</protein>
<dbReference type="EMBL" id="FOTK01000005">
    <property type="protein sequence ID" value="SFL48073.1"/>
    <property type="molecule type" value="Genomic_DNA"/>
</dbReference>
<accession>A0A1I4I2D3</accession>